<comment type="subcellular location">
    <subcellularLocation>
        <location evidence="1">Membrane</location>
        <topology evidence="1">Multi-pass membrane protein</topology>
    </subcellularLocation>
</comment>
<name>A0ABZ2AZ03_9TREE</name>
<feature type="transmembrane region" description="Helical" evidence="6">
    <location>
        <begin position="59"/>
        <end position="87"/>
    </location>
</feature>
<dbReference type="PANTHER" id="PTHR13377">
    <property type="entry name" value="PLACENTAL PROTEIN 6"/>
    <property type="match status" value="1"/>
</dbReference>
<evidence type="ECO:0000256" key="5">
    <source>
        <dbReference type="SAM" id="MobiDB-lite"/>
    </source>
</evidence>
<dbReference type="SUPFAM" id="SSF144091">
    <property type="entry name" value="Rhomboid-like"/>
    <property type="match status" value="1"/>
</dbReference>
<dbReference type="RefSeq" id="XP_064722995.1">
    <property type="nucleotide sequence ID" value="XM_064866923.1"/>
</dbReference>
<dbReference type="InterPro" id="IPR013861">
    <property type="entry name" value="TMEM115/Pdh1/Rbl19"/>
</dbReference>
<dbReference type="PANTHER" id="PTHR13377:SF3">
    <property type="entry name" value="TRANSMEMBRANE PROTEIN 115"/>
    <property type="match status" value="1"/>
</dbReference>
<evidence type="ECO:0000256" key="1">
    <source>
        <dbReference type="ARBA" id="ARBA00004141"/>
    </source>
</evidence>
<evidence type="ECO:0008006" key="9">
    <source>
        <dbReference type="Google" id="ProtNLM"/>
    </source>
</evidence>
<evidence type="ECO:0000313" key="8">
    <source>
        <dbReference type="Proteomes" id="UP001432216"/>
    </source>
</evidence>
<dbReference type="GeneID" id="89991883"/>
<accession>A0ABZ2AZ03</accession>
<proteinExistence type="predicted"/>
<feature type="transmembrane region" description="Helical" evidence="6">
    <location>
        <begin position="175"/>
        <end position="206"/>
    </location>
</feature>
<feature type="transmembrane region" description="Helical" evidence="6">
    <location>
        <begin position="21"/>
        <end position="39"/>
    </location>
</feature>
<dbReference type="Gene3D" id="1.20.1540.10">
    <property type="entry name" value="Rhomboid-like"/>
    <property type="match status" value="1"/>
</dbReference>
<evidence type="ECO:0000256" key="2">
    <source>
        <dbReference type="ARBA" id="ARBA00022692"/>
    </source>
</evidence>
<keyword evidence="4 6" id="KW-0472">Membrane</keyword>
<evidence type="ECO:0000256" key="4">
    <source>
        <dbReference type="ARBA" id="ARBA00023136"/>
    </source>
</evidence>
<evidence type="ECO:0000256" key="3">
    <source>
        <dbReference type="ARBA" id="ARBA00022989"/>
    </source>
</evidence>
<dbReference type="Proteomes" id="UP001432216">
    <property type="component" value="Chromosome 9"/>
</dbReference>
<dbReference type="EMBL" id="CP143814">
    <property type="protein sequence ID" value="WVO23756.1"/>
    <property type="molecule type" value="Genomic_DNA"/>
</dbReference>
<dbReference type="InterPro" id="IPR035952">
    <property type="entry name" value="Rhomboid-like_sf"/>
</dbReference>
<feature type="region of interest" description="Disordered" evidence="5">
    <location>
        <begin position="311"/>
        <end position="383"/>
    </location>
</feature>
<keyword evidence="8" id="KW-1185">Reference proteome</keyword>
<organism evidence="7 8">
    <name type="scientific">Cryptococcus decagattii</name>
    <dbReference type="NCBI Taxonomy" id="1859122"/>
    <lineage>
        <taxon>Eukaryota</taxon>
        <taxon>Fungi</taxon>
        <taxon>Dikarya</taxon>
        <taxon>Basidiomycota</taxon>
        <taxon>Agaricomycotina</taxon>
        <taxon>Tremellomycetes</taxon>
        <taxon>Tremellales</taxon>
        <taxon>Cryptococcaceae</taxon>
        <taxon>Cryptococcus</taxon>
        <taxon>Cryptococcus gattii species complex</taxon>
    </lineage>
</organism>
<evidence type="ECO:0000256" key="6">
    <source>
        <dbReference type="SAM" id="Phobius"/>
    </source>
</evidence>
<feature type="transmembrane region" description="Helical" evidence="6">
    <location>
        <begin position="134"/>
        <end position="154"/>
    </location>
</feature>
<evidence type="ECO:0000313" key="7">
    <source>
        <dbReference type="EMBL" id="WVO23756.1"/>
    </source>
</evidence>
<feature type="compositionally biased region" description="Low complexity" evidence="5">
    <location>
        <begin position="311"/>
        <end position="367"/>
    </location>
</feature>
<protein>
    <recommendedName>
        <fullName evidence="9">Endoplasmic reticulum protein</fullName>
    </recommendedName>
</protein>
<sequence>MPSITVLPFLSTVPPATRALTALYLLTTLTVLLLARLAPLPPPADWPWLLLVPAHSWKYPWVLITAPFVELSVVNAVVSAIALPLACRYLERVWGPRELVRFCCVTVVGSNIIAFGFSWILWLVLGSEDALYGLPYHGMSGLQVGFLVAFTQLIPEHQVQLLGKIKLRVKSLPGIHLLLSNILVILLGPSPFILIQFGFFVAWVYLRFFKPLPDGGLYRGDRSETFAFQYWFPPVLRPYISVVANKVYTLATRVHLVQAWDESANEYSLLPGPGVGAGLGAGGGARAEAERRRALALKALDARLASTPVPAPAAAAAAETGTGSGVSTDDPDIDTAPAPAPSTSPSSTPAAPESTQPQPQPQTPTQGKKGKGNVQAEKEEKKE</sequence>
<dbReference type="Pfam" id="PF08551">
    <property type="entry name" value="DUF1751"/>
    <property type="match status" value="1"/>
</dbReference>
<gene>
    <name evidence="7" type="ORF">IAS62_005113</name>
</gene>
<keyword evidence="2 6" id="KW-0812">Transmembrane</keyword>
<feature type="transmembrane region" description="Helical" evidence="6">
    <location>
        <begin position="99"/>
        <end position="122"/>
    </location>
</feature>
<keyword evidence="3 6" id="KW-1133">Transmembrane helix</keyword>
<dbReference type="SMART" id="SM01160">
    <property type="entry name" value="DUF1751"/>
    <property type="match status" value="1"/>
</dbReference>
<reference evidence="7 8" key="1">
    <citation type="submission" date="2024-01" db="EMBL/GenBank/DDBJ databases">
        <title>Comparative genomics of Cryptococcus and Kwoniella reveals pathogenesis evolution and contrasting modes of karyotype evolution via chromosome fusion or intercentromeric recombination.</title>
        <authorList>
            <person name="Coelho M.A."/>
            <person name="David-Palma M."/>
            <person name="Shea T."/>
            <person name="Bowers K."/>
            <person name="McGinley-Smith S."/>
            <person name="Mohammad A.W."/>
            <person name="Gnirke A."/>
            <person name="Yurkov A.M."/>
            <person name="Nowrousian M."/>
            <person name="Sun S."/>
            <person name="Cuomo C.A."/>
            <person name="Heitman J."/>
        </authorList>
    </citation>
    <scope>NUCLEOTIDE SEQUENCE [LARGE SCALE GENOMIC DNA]</scope>
    <source>
        <strain evidence="7 8">7685027</strain>
    </source>
</reference>